<protein>
    <recommendedName>
        <fullName evidence="3">Molybdopterin oxidoreductase domain-containing protein</fullName>
    </recommendedName>
</protein>
<feature type="non-terminal residue" evidence="4">
    <location>
        <position position="316"/>
    </location>
</feature>
<dbReference type="AlphaFoldDB" id="A0A382RXW9"/>
<dbReference type="InterPro" id="IPR006656">
    <property type="entry name" value="Mopterin_OxRdtase"/>
</dbReference>
<evidence type="ECO:0000256" key="2">
    <source>
        <dbReference type="ARBA" id="ARBA00034078"/>
    </source>
</evidence>
<proteinExistence type="predicted"/>
<comment type="cofactor">
    <cofactor evidence="2">
        <name>[2Fe-2S] cluster</name>
        <dbReference type="ChEBI" id="CHEBI:190135"/>
    </cofactor>
</comment>
<evidence type="ECO:0000256" key="1">
    <source>
        <dbReference type="ARBA" id="ARBA00001966"/>
    </source>
</evidence>
<sequence>NGGRVAALNPIRFDSNFSLATDWVIAPREMPAALAGVAQQLAKEREVEIPAEIEALVRPDLDIETARDIVRLLMPEKGAALLVLGQLAAQHAEAADLRGIASWMASHCGLRMAVLPDANSAAGWIAGCIPHRSPGGGPITLPGRDAARMTTDSLSGCVLYGLEPSLDYGSPGSLDQTLEQADFVLSFSSFRSAVPPQANVVFPLVPYTENSGSFINLEGRLQFSPAAVQPQGEARPGWKILRVLANLLALKGFDYVTVDDVTREIRLPDSGVSYPLAGTLPKPRPEGVRSNGRLPDGSLERILDVPLYAVDPVVRR</sequence>
<dbReference type="GO" id="GO:0016491">
    <property type="term" value="F:oxidoreductase activity"/>
    <property type="evidence" value="ECO:0007669"/>
    <property type="project" value="InterPro"/>
</dbReference>
<accession>A0A382RXW9</accession>
<dbReference type="PANTHER" id="PTHR43105">
    <property type="entry name" value="RESPIRATORY NITRATE REDUCTASE"/>
    <property type="match status" value="1"/>
</dbReference>
<dbReference type="InterPro" id="IPR050123">
    <property type="entry name" value="Prok_molybdopt-oxidoreductase"/>
</dbReference>
<dbReference type="GO" id="GO:0016020">
    <property type="term" value="C:membrane"/>
    <property type="evidence" value="ECO:0007669"/>
    <property type="project" value="TreeGrafter"/>
</dbReference>
<reference evidence="4" key="1">
    <citation type="submission" date="2018-05" db="EMBL/GenBank/DDBJ databases">
        <authorList>
            <person name="Lanie J.A."/>
            <person name="Ng W.-L."/>
            <person name="Kazmierczak K.M."/>
            <person name="Andrzejewski T.M."/>
            <person name="Davidsen T.M."/>
            <person name="Wayne K.J."/>
            <person name="Tettelin H."/>
            <person name="Glass J.I."/>
            <person name="Rusch D."/>
            <person name="Podicherti R."/>
            <person name="Tsui H.-C.T."/>
            <person name="Winkler M.E."/>
        </authorList>
    </citation>
    <scope>NUCLEOTIDE SEQUENCE</scope>
</reference>
<evidence type="ECO:0000259" key="3">
    <source>
        <dbReference type="Pfam" id="PF00384"/>
    </source>
</evidence>
<dbReference type="PANTHER" id="PTHR43105:SF13">
    <property type="entry name" value="NADH-UBIQUINONE OXIDOREDUCTASE 75 KDA SUBUNIT, MITOCHONDRIAL"/>
    <property type="match status" value="1"/>
</dbReference>
<gene>
    <name evidence="4" type="ORF">METZ01_LOCUS355327</name>
</gene>
<feature type="domain" description="Molybdopterin oxidoreductase" evidence="3">
    <location>
        <begin position="176"/>
        <end position="246"/>
    </location>
</feature>
<evidence type="ECO:0000313" key="4">
    <source>
        <dbReference type="EMBL" id="SVD02473.1"/>
    </source>
</evidence>
<dbReference type="SUPFAM" id="SSF53706">
    <property type="entry name" value="Formate dehydrogenase/DMSO reductase, domains 1-3"/>
    <property type="match status" value="1"/>
</dbReference>
<name>A0A382RXW9_9ZZZZ</name>
<dbReference type="EMBL" id="UINC01124965">
    <property type="protein sequence ID" value="SVD02473.1"/>
    <property type="molecule type" value="Genomic_DNA"/>
</dbReference>
<dbReference type="Pfam" id="PF00384">
    <property type="entry name" value="Molybdopterin"/>
    <property type="match status" value="1"/>
</dbReference>
<organism evidence="4">
    <name type="scientific">marine metagenome</name>
    <dbReference type="NCBI Taxonomy" id="408172"/>
    <lineage>
        <taxon>unclassified sequences</taxon>
        <taxon>metagenomes</taxon>
        <taxon>ecological metagenomes</taxon>
    </lineage>
</organism>
<comment type="cofactor">
    <cofactor evidence="1">
        <name>[4Fe-4S] cluster</name>
        <dbReference type="ChEBI" id="CHEBI:49883"/>
    </cofactor>
</comment>
<feature type="non-terminal residue" evidence="4">
    <location>
        <position position="1"/>
    </location>
</feature>
<dbReference type="Gene3D" id="3.40.50.740">
    <property type="match status" value="1"/>
</dbReference>